<sequence length="60" mass="6561">ARARRGEARAPRSISRRRASKRCRLGTRPSPGAGRFGRAPGLNQVTIALSLSWNDGFRQG</sequence>
<organism evidence="2">
    <name type="scientific">Ensete ventricosum</name>
    <name type="common">Abyssinian banana</name>
    <name type="synonym">Musa ensete</name>
    <dbReference type="NCBI Taxonomy" id="4639"/>
    <lineage>
        <taxon>Eukaryota</taxon>
        <taxon>Viridiplantae</taxon>
        <taxon>Streptophyta</taxon>
        <taxon>Embryophyta</taxon>
        <taxon>Tracheophyta</taxon>
        <taxon>Spermatophyta</taxon>
        <taxon>Magnoliopsida</taxon>
        <taxon>Liliopsida</taxon>
        <taxon>Zingiberales</taxon>
        <taxon>Musaceae</taxon>
        <taxon>Ensete</taxon>
    </lineage>
</organism>
<name>A0A444D3N8_ENSVE</name>
<feature type="non-terminal residue" evidence="2">
    <location>
        <position position="1"/>
    </location>
</feature>
<gene>
    <name evidence="2" type="ORF">BHM03_00024052</name>
</gene>
<dbReference type="EMBL" id="KV875917">
    <property type="protein sequence ID" value="RZR73428.1"/>
    <property type="molecule type" value="Genomic_DNA"/>
</dbReference>
<feature type="region of interest" description="Disordered" evidence="1">
    <location>
        <begin position="1"/>
        <end position="39"/>
    </location>
</feature>
<accession>A0A444D3N8</accession>
<feature type="compositionally biased region" description="Basic and acidic residues" evidence="1">
    <location>
        <begin position="1"/>
        <end position="10"/>
    </location>
</feature>
<dbReference type="AlphaFoldDB" id="A0A444D3N8"/>
<protein>
    <submittedName>
        <fullName evidence="2">Uncharacterized protein</fullName>
    </submittedName>
</protein>
<proteinExistence type="predicted"/>
<reference evidence="2" key="1">
    <citation type="journal article" date="2018" name="Data Brief">
        <title>Genome sequence data from 17 accessions of Ensete ventricosum, a staple food crop for millions in Ethiopia.</title>
        <authorList>
            <person name="Yemataw Z."/>
            <person name="Muzemil S."/>
            <person name="Ambachew D."/>
            <person name="Tripathi L."/>
            <person name="Tesfaye K."/>
            <person name="Chala A."/>
            <person name="Farbos A."/>
            <person name="O'Neill P."/>
            <person name="Moore K."/>
            <person name="Grant M."/>
            <person name="Studholme D.J."/>
        </authorList>
    </citation>
    <scope>NUCLEOTIDE SEQUENCE [LARGE SCALE GENOMIC DNA]</scope>
    <source>
        <tissue evidence="2">Leaf</tissue>
    </source>
</reference>
<dbReference type="Proteomes" id="UP000290560">
    <property type="component" value="Unassembled WGS sequence"/>
</dbReference>
<evidence type="ECO:0000313" key="2">
    <source>
        <dbReference type="EMBL" id="RZR73428.1"/>
    </source>
</evidence>
<evidence type="ECO:0000256" key="1">
    <source>
        <dbReference type="SAM" id="MobiDB-lite"/>
    </source>
</evidence>
<feature type="compositionally biased region" description="Basic residues" evidence="1">
    <location>
        <begin position="14"/>
        <end position="25"/>
    </location>
</feature>